<dbReference type="GO" id="GO:0005524">
    <property type="term" value="F:ATP binding"/>
    <property type="evidence" value="ECO:0007669"/>
    <property type="project" value="UniProtKB-KW"/>
</dbReference>
<dbReference type="Gene3D" id="2.10.50.10">
    <property type="entry name" value="Tumor Necrosis Factor Receptor, subunit A, domain 2"/>
    <property type="match status" value="1"/>
</dbReference>
<dbReference type="EnsemblMetazoa" id="XM_020002994.1">
    <property type="protein sequence ID" value="XP_019858553.1"/>
    <property type="gene ID" value="LOC105314566"/>
</dbReference>
<dbReference type="KEGG" id="aqu:105314566"/>
<keyword evidence="8" id="KW-0675">Receptor</keyword>
<evidence type="ECO:0000313" key="12">
    <source>
        <dbReference type="EnsemblMetazoa" id="XP_019858553.1"/>
    </source>
</evidence>
<organism evidence="12 13">
    <name type="scientific">Amphimedon queenslandica</name>
    <name type="common">Sponge</name>
    <dbReference type="NCBI Taxonomy" id="400682"/>
    <lineage>
        <taxon>Eukaryota</taxon>
        <taxon>Metazoa</taxon>
        <taxon>Porifera</taxon>
        <taxon>Demospongiae</taxon>
        <taxon>Heteroscleromorpha</taxon>
        <taxon>Haplosclerida</taxon>
        <taxon>Niphatidae</taxon>
        <taxon>Amphimedon</taxon>
    </lineage>
</organism>
<evidence type="ECO:0000256" key="5">
    <source>
        <dbReference type="ARBA" id="ARBA00022840"/>
    </source>
</evidence>
<evidence type="ECO:0000259" key="11">
    <source>
        <dbReference type="PROSITE" id="PS51550"/>
    </source>
</evidence>
<dbReference type="FunFam" id="2.10.50.10:FF:000001">
    <property type="entry name" value="Ephrin type-A receptor 5"/>
    <property type="match status" value="1"/>
</dbReference>
<evidence type="ECO:0000256" key="3">
    <source>
        <dbReference type="ARBA" id="ARBA00022737"/>
    </source>
</evidence>
<keyword evidence="6" id="KW-1133">Transmembrane helix</keyword>
<keyword evidence="4" id="KW-0547">Nucleotide-binding</keyword>
<dbReference type="InterPro" id="IPR036116">
    <property type="entry name" value="FN3_sf"/>
</dbReference>
<dbReference type="Gene3D" id="2.60.40.10">
    <property type="entry name" value="Immunoglobulins"/>
    <property type="match status" value="2"/>
</dbReference>
<comment type="subcellular location">
    <subcellularLocation>
        <location evidence="1">Membrane</location>
        <topology evidence="1">Single-pass membrane protein</topology>
    </subcellularLocation>
</comment>
<evidence type="ECO:0000256" key="6">
    <source>
        <dbReference type="ARBA" id="ARBA00022989"/>
    </source>
</evidence>
<dbReference type="PANTHER" id="PTHR46877">
    <property type="entry name" value="EPH RECEPTOR A5"/>
    <property type="match status" value="1"/>
</dbReference>
<dbReference type="PROSITE" id="PS51550">
    <property type="entry name" value="EPH_LBD"/>
    <property type="match status" value="1"/>
</dbReference>
<dbReference type="InterPro" id="IPR013783">
    <property type="entry name" value="Ig-like_fold"/>
</dbReference>
<protein>
    <submittedName>
        <fullName evidence="12">Uncharacterized protein</fullName>
    </submittedName>
</protein>
<dbReference type="InterPro" id="IPR050449">
    <property type="entry name" value="Ephrin_rcpt_TKs"/>
</dbReference>
<evidence type="ECO:0000259" key="10">
    <source>
        <dbReference type="PROSITE" id="PS50853"/>
    </source>
</evidence>
<feature type="signal peptide" evidence="9">
    <location>
        <begin position="1"/>
        <end position="22"/>
    </location>
</feature>
<keyword evidence="2" id="KW-0812">Transmembrane</keyword>
<dbReference type="GeneID" id="105314566"/>
<proteinExistence type="predicted"/>
<dbReference type="SUPFAM" id="SSF49265">
    <property type="entry name" value="Fibronectin type III"/>
    <property type="match status" value="1"/>
</dbReference>
<dbReference type="PROSITE" id="PS50853">
    <property type="entry name" value="FN3"/>
    <property type="match status" value="2"/>
</dbReference>
<reference evidence="13" key="1">
    <citation type="journal article" date="2010" name="Nature">
        <title>The Amphimedon queenslandica genome and the evolution of animal complexity.</title>
        <authorList>
            <person name="Srivastava M."/>
            <person name="Simakov O."/>
            <person name="Chapman J."/>
            <person name="Fahey B."/>
            <person name="Gauthier M.E."/>
            <person name="Mitros T."/>
            <person name="Richards G.S."/>
            <person name="Conaco C."/>
            <person name="Dacre M."/>
            <person name="Hellsten U."/>
            <person name="Larroux C."/>
            <person name="Putnam N.H."/>
            <person name="Stanke M."/>
            <person name="Adamska M."/>
            <person name="Darling A."/>
            <person name="Degnan S.M."/>
            <person name="Oakley T.H."/>
            <person name="Plachetzki D.C."/>
            <person name="Zhai Y."/>
            <person name="Adamski M."/>
            <person name="Calcino A."/>
            <person name="Cummins S.F."/>
            <person name="Goodstein D.M."/>
            <person name="Harris C."/>
            <person name="Jackson D.J."/>
            <person name="Leys S.P."/>
            <person name="Shu S."/>
            <person name="Woodcroft B.J."/>
            <person name="Vervoort M."/>
            <person name="Kosik K.S."/>
            <person name="Manning G."/>
            <person name="Degnan B.M."/>
            <person name="Rokhsar D.S."/>
        </authorList>
    </citation>
    <scope>NUCLEOTIDE SEQUENCE [LARGE SCALE GENOMIC DNA]</scope>
</reference>
<evidence type="ECO:0000256" key="8">
    <source>
        <dbReference type="ARBA" id="ARBA00023170"/>
    </source>
</evidence>
<sequence length="656" mass="71379">MISFCYSLILSFLSLSVTVATAQQNISVAPGDADPYCLDIPIRNVTFPNEKILLDSQNYRSLLLVGAEGENRTWLTIDYDGGGSGRGEVAFADAWFESNQGVQCLYRINVCANLIPEGSSSFQSNWLITQYINISEPGLNQLRINITFSSNLQCENQQCGQQTFEVQTYETNEPDEMNRGNISYYSYAGVRLIQTAVEGATTDSETFACTVINRIVVFYNVCPYQILNKAIYPETVAPQGNFDPDKNVNATCIDNASPATPNSVSIKCRLLGVWIGSASCECNPGYEANDTACQACPAGPYKYDTDTDCSDCPANSDSVHIGSSYCQCSNGHYRAAYETVNMDCTAPPGPPHSFSFSFTSTSINITWGPPINNGNRSDIFYHVKVMDQSNGNFVNFYNTSNTFYQLTGLTPLTTYTITITSNNGVSDQDMSNELGRQVSINVKTTSSPPSSPQSLILQSSPTGQPTVLTWSEPQYPYGVIICYNILVSKFLDSDTAIVRGSVNGTTLRYDLNQIDLVSGHYFISVQAVTIHGESDLSPPILYFMATSTRASSSIVTTLSTTTSSGTCPSVVTIPYTTTVISTVGQVCSSTAAVCSTNNVAESYSELRIISSGKHGITLLELFLFNEYSVVQYIRSVPFAVNSASHCVSDPVLLHEE</sequence>
<dbReference type="GO" id="GO:0005005">
    <property type="term" value="F:transmembrane-ephrin receptor activity"/>
    <property type="evidence" value="ECO:0007669"/>
    <property type="project" value="TreeGrafter"/>
</dbReference>
<dbReference type="SMART" id="SM00060">
    <property type="entry name" value="FN3"/>
    <property type="match status" value="2"/>
</dbReference>
<keyword evidence="5" id="KW-0067">ATP-binding</keyword>
<dbReference type="Gene3D" id="2.60.120.260">
    <property type="entry name" value="Galactose-binding domain-like"/>
    <property type="match status" value="1"/>
</dbReference>
<evidence type="ECO:0000256" key="1">
    <source>
        <dbReference type="ARBA" id="ARBA00004167"/>
    </source>
</evidence>
<evidence type="ECO:0000256" key="2">
    <source>
        <dbReference type="ARBA" id="ARBA00022692"/>
    </source>
</evidence>
<keyword evidence="7" id="KW-0472">Membrane</keyword>
<keyword evidence="9" id="KW-0732">Signal</keyword>
<dbReference type="CDD" id="cd00063">
    <property type="entry name" value="FN3"/>
    <property type="match status" value="2"/>
</dbReference>
<dbReference type="RefSeq" id="XP_019858553.1">
    <property type="nucleotide sequence ID" value="XM_020002994.1"/>
</dbReference>
<keyword evidence="3" id="KW-0677">Repeat</keyword>
<evidence type="ECO:0000256" key="4">
    <source>
        <dbReference type="ARBA" id="ARBA00022741"/>
    </source>
</evidence>
<evidence type="ECO:0000313" key="13">
    <source>
        <dbReference type="Proteomes" id="UP000007879"/>
    </source>
</evidence>
<evidence type="ECO:0000256" key="7">
    <source>
        <dbReference type="ARBA" id="ARBA00023136"/>
    </source>
</evidence>
<feature type="domain" description="Fibronectin type-III" evidence="10">
    <location>
        <begin position="451"/>
        <end position="548"/>
    </location>
</feature>
<evidence type="ECO:0000256" key="9">
    <source>
        <dbReference type="SAM" id="SignalP"/>
    </source>
</evidence>
<accession>A0AAN0JP08</accession>
<dbReference type="Proteomes" id="UP000007879">
    <property type="component" value="Unassembled WGS sequence"/>
</dbReference>
<dbReference type="Pfam" id="PF00041">
    <property type="entry name" value="fn3"/>
    <property type="match status" value="1"/>
</dbReference>
<feature type="chain" id="PRO_5043010244" evidence="9">
    <location>
        <begin position="23"/>
        <end position="656"/>
    </location>
</feature>
<feature type="domain" description="Eph LBD" evidence="11">
    <location>
        <begin position="59"/>
        <end position="227"/>
    </location>
</feature>
<dbReference type="InterPro" id="IPR003961">
    <property type="entry name" value="FN3_dom"/>
</dbReference>
<dbReference type="InterPro" id="IPR001090">
    <property type="entry name" value="Ephrin_rcpt_lig-bd_dom"/>
</dbReference>
<keyword evidence="13" id="KW-1185">Reference proteome</keyword>
<dbReference type="PANTHER" id="PTHR46877:SF14">
    <property type="entry name" value="RECEPTOR PROTEIN-TYROSINE KINASE"/>
    <property type="match status" value="1"/>
</dbReference>
<dbReference type="AlphaFoldDB" id="A0AAN0JP08"/>
<name>A0AAN0JP08_AMPQE</name>
<reference evidence="12" key="2">
    <citation type="submission" date="2024-06" db="UniProtKB">
        <authorList>
            <consortium name="EnsemblMetazoa"/>
        </authorList>
    </citation>
    <scope>IDENTIFICATION</scope>
</reference>
<feature type="domain" description="Fibronectin type-III" evidence="10">
    <location>
        <begin position="347"/>
        <end position="448"/>
    </location>
</feature>
<dbReference type="GO" id="GO:0005886">
    <property type="term" value="C:plasma membrane"/>
    <property type="evidence" value="ECO:0007669"/>
    <property type="project" value="TreeGrafter"/>
</dbReference>